<feature type="chain" id="PRO_5046255537" description="Intradiol ring-cleavage dioxygenases domain-containing protein" evidence="2">
    <location>
        <begin position="20"/>
        <end position="433"/>
    </location>
</feature>
<name>A0ABP0BAW4_9PEZI</name>
<dbReference type="Proteomes" id="UP001642405">
    <property type="component" value="Unassembled WGS sequence"/>
</dbReference>
<keyword evidence="2" id="KW-0732">Signal</keyword>
<comment type="caution">
    <text evidence="4">The sequence shown here is derived from an EMBL/GenBank/DDBJ whole genome shotgun (WGS) entry which is preliminary data.</text>
</comment>
<evidence type="ECO:0000259" key="3">
    <source>
        <dbReference type="Pfam" id="PF00775"/>
    </source>
</evidence>
<dbReference type="PANTHER" id="PTHR34315">
    <property type="match status" value="1"/>
</dbReference>
<dbReference type="InterPro" id="IPR015889">
    <property type="entry name" value="Intradiol_dOase_core"/>
</dbReference>
<accession>A0ABP0BAW4</accession>
<proteinExistence type="predicted"/>
<dbReference type="Pfam" id="PF00775">
    <property type="entry name" value="Dioxygenase_C"/>
    <property type="match status" value="1"/>
</dbReference>
<evidence type="ECO:0000256" key="2">
    <source>
        <dbReference type="SAM" id="SignalP"/>
    </source>
</evidence>
<dbReference type="SUPFAM" id="SSF49482">
    <property type="entry name" value="Aromatic compound dioxygenase"/>
    <property type="match status" value="1"/>
</dbReference>
<feature type="region of interest" description="Disordered" evidence="1">
    <location>
        <begin position="356"/>
        <end position="391"/>
    </location>
</feature>
<dbReference type="CDD" id="cd03457">
    <property type="entry name" value="intradiol_dioxygenase_like"/>
    <property type="match status" value="1"/>
</dbReference>
<gene>
    <name evidence="4" type="ORF">SCUCBS95973_002916</name>
</gene>
<feature type="signal peptide" evidence="2">
    <location>
        <begin position="1"/>
        <end position="19"/>
    </location>
</feature>
<evidence type="ECO:0000313" key="5">
    <source>
        <dbReference type="Proteomes" id="UP001642405"/>
    </source>
</evidence>
<dbReference type="Gene3D" id="2.60.130.10">
    <property type="entry name" value="Aromatic compound dioxygenase"/>
    <property type="match status" value="1"/>
</dbReference>
<keyword evidence="5" id="KW-1185">Reference proteome</keyword>
<reference evidence="4 5" key="1">
    <citation type="submission" date="2024-01" db="EMBL/GenBank/DDBJ databases">
        <authorList>
            <person name="Allen C."/>
            <person name="Tagirdzhanova G."/>
        </authorList>
    </citation>
    <scope>NUCLEOTIDE SEQUENCE [LARGE SCALE GENOMIC DNA]</scope>
</reference>
<organism evidence="4 5">
    <name type="scientific">Sporothrix curviconia</name>
    <dbReference type="NCBI Taxonomy" id="1260050"/>
    <lineage>
        <taxon>Eukaryota</taxon>
        <taxon>Fungi</taxon>
        <taxon>Dikarya</taxon>
        <taxon>Ascomycota</taxon>
        <taxon>Pezizomycotina</taxon>
        <taxon>Sordariomycetes</taxon>
        <taxon>Sordariomycetidae</taxon>
        <taxon>Ophiostomatales</taxon>
        <taxon>Ophiostomataceae</taxon>
        <taxon>Sporothrix</taxon>
    </lineage>
</organism>
<evidence type="ECO:0000256" key="1">
    <source>
        <dbReference type="SAM" id="MobiDB-lite"/>
    </source>
</evidence>
<sequence length="433" mass="47910">MRLHCLPILALCALVRAHGAFEHETLERKVARREYNQLARRSLEECAGNLLTDGTTKRVKERRHDFLNEHRRHKKRSLSRILGTSHENNGTWLDPNRHEDVFGAEYHVLLNPYGDNGPYYVPGEIVRYDAIDGELGIPLIMEAQFIDFITCKPVPGIWWDMWNANATGVYSGVINEGNGNFLDHSNVNRTFGRAIQMADQDGVARIKTIFPGHYTGRTNHIHIIAHTNVIVLPNGTITGGSIPHIGQFFFDQALIDEVEQTYPYSDNTYSYTGNALDDTFRQESAYSNSDPVFHWEYLGDRVEDGLFVWIQVGINSTANWNDEYSFVWSDKGGNYSCGTGRIGKNYTTSDEDCADNVNVGELPGESGPGPVVYSAPPPSASDNATEEAEKSADLAALQSQVAYAESTEAVILASISRASVAAEASAKTSLGSN</sequence>
<feature type="domain" description="Intradiol ring-cleavage dioxygenases" evidence="3">
    <location>
        <begin position="126"/>
        <end position="218"/>
    </location>
</feature>
<dbReference type="PANTHER" id="PTHR34315:SF9">
    <property type="entry name" value="INTRADIOL RING-CLEAVAGE DIOXYGENASES DOMAIN-CONTAINING PROTEIN-RELATED"/>
    <property type="match status" value="1"/>
</dbReference>
<dbReference type="InterPro" id="IPR000627">
    <property type="entry name" value="Intradiol_dOase_C"/>
</dbReference>
<dbReference type="EMBL" id="CAWUHB010000012">
    <property type="protein sequence ID" value="CAK7216762.1"/>
    <property type="molecule type" value="Genomic_DNA"/>
</dbReference>
<protein>
    <recommendedName>
        <fullName evidence="3">Intradiol ring-cleavage dioxygenases domain-containing protein</fullName>
    </recommendedName>
</protein>
<evidence type="ECO:0000313" key="4">
    <source>
        <dbReference type="EMBL" id="CAK7216762.1"/>
    </source>
</evidence>